<evidence type="ECO:0000313" key="3">
    <source>
        <dbReference type="EMBL" id="KAF5393329.1"/>
    </source>
</evidence>
<keyword evidence="2" id="KW-0812">Transmembrane</keyword>
<feature type="region of interest" description="Disordered" evidence="1">
    <location>
        <begin position="424"/>
        <end position="447"/>
    </location>
</feature>
<feature type="region of interest" description="Disordered" evidence="1">
    <location>
        <begin position="1"/>
        <end position="102"/>
    </location>
</feature>
<feature type="compositionally biased region" description="Polar residues" evidence="1">
    <location>
        <begin position="1"/>
        <end position="11"/>
    </location>
</feature>
<feature type="transmembrane region" description="Helical" evidence="2">
    <location>
        <begin position="142"/>
        <end position="164"/>
    </location>
</feature>
<dbReference type="OrthoDB" id="8062037at2759"/>
<dbReference type="Proteomes" id="UP000518752">
    <property type="component" value="Unassembled WGS sequence"/>
</dbReference>
<keyword evidence="2" id="KW-1133">Transmembrane helix</keyword>
<feature type="compositionally biased region" description="Polar residues" evidence="1">
    <location>
        <begin position="92"/>
        <end position="102"/>
    </location>
</feature>
<feature type="region of interest" description="Disordered" evidence="1">
    <location>
        <begin position="215"/>
        <end position="264"/>
    </location>
</feature>
<keyword evidence="2" id="KW-0472">Membrane</keyword>
<feature type="compositionally biased region" description="Polar residues" evidence="1">
    <location>
        <begin position="239"/>
        <end position="264"/>
    </location>
</feature>
<feature type="transmembrane region" description="Helical" evidence="2">
    <location>
        <begin position="184"/>
        <end position="206"/>
    </location>
</feature>
<reference evidence="3 4" key="1">
    <citation type="journal article" date="2020" name="ISME J.">
        <title>Uncovering the hidden diversity of litter-decomposition mechanisms in mushroom-forming fungi.</title>
        <authorList>
            <person name="Floudas D."/>
            <person name="Bentzer J."/>
            <person name="Ahren D."/>
            <person name="Johansson T."/>
            <person name="Persson P."/>
            <person name="Tunlid A."/>
        </authorList>
    </citation>
    <scope>NUCLEOTIDE SEQUENCE [LARGE SCALE GENOMIC DNA]</scope>
    <source>
        <strain evidence="3 4">CBS 406.79</strain>
    </source>
</reference>
<dbReference type="AlphaFoldDB" id="A0A8H5I148"/>
<dbReference type="EMBL" id="JAACJN010000002">
    <property type="protein sequence ID" value="KAF5393329.1"/>
    <property type="molecule type" value="Genomic_DNA"/>
</dbReference>
<proteinExistence type="predicted"/>
<feature type="transmembrane region" description="Helical" evidence="2">
    <location>
        <begin position="327"/>
        <end position="345"/>
    </location>
</feature>
<feature type="compositionally biased region" description="Polar residues" evidence="1">
    <location>
        <begin position="25"/>
        <end position="57"/>
    </location>
</feature>
<feature type="transmembrane region" description="Helical" evidence="2">
    <location>
        <begin position="271"/>
        <end position="291"/>
    </location>
</feature>
<feature type="region of interest" description="Disordered" evidence="1">
    <location>
        <begin position="483"/>
        <end position="508"/>
    </location>
</feature>
<evidence type="ECO:0000256" key="2">
    <source>
        <dbReference type="SAM" id="Phobius"/>
    </source>
</evidence>
<name>A0A8H5I148_9AGAR</name>
<accession>A0A8H5I148</accession>
<evidence type="ECO:0000256" key="1">
    <source>
        <dbReference type="SAM" id="MobiDB-lite"/>
    </source>
</evidence>
<protein>
    <submittedName>
        <fullName evidence="3">Uncharacterized protein</fullName>
    </submittedName>
</protein>
<gene>
    <name evidence="3" type="ORF">D9757_000585</name>
</gene>
<sequence>MSASKAKQTAGSLRRTRSAGDDPQDSITLQVVPSQIPEASTSSSVVISVPKNATTGHHSAGPTFNAFSIPELPEDDPVRTPPPAVHRPHSTPAPSNALPSNITLDLPRRPVHPANISRFTRVLLFFGYGPNASRRRRAKVSLIWALCWGFTQLVTIIVVLAISAPNPSSTIIGTSEWTACDRPLGAWSVLWLFRVIMVCMLAYWGWTADKSTLTTNPTRHSRDDLEVGQSPPQSGPMWSPTQSHPGPSSLSGTSTQTEHTRPRQSATFRRASLFCSLYSLTWFLTGNILVYTSVHTCRFSSPHIWWLVFGILCITYMMILEVVILGLIVFIFAPVVFIVWNVFLLCIGRHPLQNPHMIKPDIGKLPKNLVDQIPLVIYIPPPPDAAPTEGPIKIPESVYSYPPKMVAKQPDRKRFKFIKFKKLSKPGRNSSNNEKSVERHKSIGPVPWEDNWDTEGYPFVVLDNNRAACAICLLDFEEPKRLHPAPETQTKEAAAPVEPKPKEGDAASQAVEVISEEERGDNLLRLADAGEGAQPLRLLTCGHVFHVRFPFSFHRCHSLTLTSFGVCRKLV</sequence>
<feature type="transmembrane region" description="Helical" evidence="2">
    <location>
        <begin position="303"/>
        <end position="320"/>
    </location>
</feature>
<comment type="caution">
    <text evidence="3">The sequence shown here is derived from an EMBL/GenBank/DDBJ whole genome shotgun (WGS) entry which is preliminary data.</text>
</comment>
<keyword evidence="4" id="KW-1185">Reference proteome</keyword>
<evidence type="ECO:0000313" key="4">
    <source>
        <dbReference type="Proteomes" id="UP000518752"/>
    </source>
</evidence>
<organism evidence="3 4">
    <name type="scientific">Collybiopsis confluens</name>
    <dbReference type="NCBI Taxonomy" id="2823264"/>
    <lineage>
        <taxon>Eukaryota</taxon>
        <taxon>Fungi</taxon>
        <taxon>Dikarya</taxon>
        <taxon>Basidiomycota</taxon>
        <taxon>Agaricomycotina</taxon>
        <taxon>Agaricomycetes</taxon>
        <taxon>Agaricomycetidae</taxon>
        <taxon>Agaricales</taxon>
        <taxon>Marasmiineae</taxon>
        <taxon>Omphalotaceae</taxon>
        <taxon>Collybiopsis</taxon>
    </lineage>
</organism>